<dbReference type="AlphaFoldDB" id="A0A2U8QVG4"/>
<evidence type="ECO:0000256" key="1">
    <source>
        <dbReference type="ARBA" id="ARBA00023125"/>
    </source>
</evidence>
<keyword evidence="1" id="KW-0238">DNA-binding</keyword>
<name>A0A2U8QVG4_9FLAO</name>
<evidence type="ECO:0000313" key="5">
    <source>
        <dbReference type="Proteomes" id="UP000245429"/>
    </source>
</evidence>
<dbReference type="Proteomes" id="UP000245429">
    <property type="component" value="Chromosome"/>
</dbReference>
<dbReference type="PANTHER" id="PTHR46558">
    <property type="entry name" value="TRACRIPTIONAL REGULATORY PROTEIN-RELATED-RELATED"/>
    <property type="match status" value="1"/>
</dbReference>
<dbReference type="PANTHER" id="PTHR46558:SF11">
    <property type="entry name" value="HTH-TYPE TRANSCRIPTIONAL REGULATOR XRE"/>
    <property type="match status" value="1"/>
</dbReference>
<dbReference type="InterPro" id="IPR010982">
    <property type="entry name" value="Lambda_DNA-bd_dom_sf"/>
</dbReference>
<dbReference type="EMBL" id="CP029463">
    <property type="protein sequence ID" value="AWM14187.1"/>
    <property type="molecule type" value="Genomic_DNA"/>
</dbReference>
<sequence length="109" mass="12266">MDLGENIMLIRKKKGLSQADLGKLIGTSGDVIGRYERSNLTPSIDVVIKIADALEVSIDYLAGKSKIILDKEMLNRMESITNLSEENKNYIISLIDMALRDFKTQQTYK</sequence>
<dbReference type="PROSITE" id="PS50943">
    <property type="entry name" value="HTH_CROC1"/>
    <property type="match status" value="1"/>
</dbReference>
<dbReference type="SMART" id="SM00530">
    <property type="entry name" value="HTH_XRE"/>
    <property type="match status" value="1"/>
</dbReference>
<dbReference type="KEGG" id="fse:DI487_10175"/>
<dbReference type="NCBIfam" id="NF041951">
    <property type="entry name" value="phage_RstR"/>
    <property type="match status" value="1"/>
</dbReference>
<evidence type="ECO:0000313" key="3">
    <source>
        <dbReference type="EMBL" id="AWM14178.1"/>
    </source>
</evidence>
<dbReference type="Pfam" id="PF01381">
    <property type="entry name" value="HTH_3"/>
    <property type="match status" value="1"/>
</dbReference>
<gene>
    <name evidence="3" type="ORF">DI487_10175</name>
    <name evidence="4" type="ORF">DI487_10220</name>
</gene>
<proteinExistence type="predicted"/>
<keyword evidence="5" id="KW-1185">Reference proteome</keyword>
<dbReference type="OrthoDB" id="881869at2"/>
<dbReference type="EMBL" id="CP029463">
    <property type="protein sequence ID" value="AWM14178.1"/>
    <property type="molecule type" value="Genomic_DNA"/>
</dbReference>
<dbReference type="CDD" id="cd00093">
    <property type="entry name" value="HTH_XRE"/>
    <property type="match status" value="1"/>
</dbReference>
<dbReference type="Gene3D" id="1.10.260.40">
    <property type="entry name" value="lambda repressor-like DNA-binding domains"/>
    <property type="match status" value="1"/>
</dbReference>
<dbReference type="InterPro" id="IPR001387">
    <property type="entry name" value="Cro/C1-type_HTH"/>
</dbReference>
<dbReference type="InterPro" id="IPR049639">
    <property type="entry name" value="RstR"/>
</dbReference>
<dbReference type="SUPFAM" id="SSF47413">
    <property type="entry name" value="lambda repressor-like DNA-binding domains"/>
    <property type="match status" value="1"/>
</dbReference>
<protein>
    <submittedName>
        <fullName evidence="4">XRE family transcriptional regulator</fullName>
    </submittedName>
</protein>
<dbReference type="KEGG" id="fse:DI487_10220"/>
<dbReference type="RefSeq" id="WP_109569544.1">
    <property type="nucleotide sequence ID" value="NZ_CP029463.1"/>
</dbReference>
<dbReference type="GO" id="GO:0003677">
    <property type="term" value="F:DNA binding"/>
    <property type="evidence" value="ECO:0007669"/>
    <property type="project" value="UniProtKB-KW"/>
</dbReference>
<organism evidence="4 5">
    <name type="scientific">Flavobacterium sediminis</name>
    <dbReference type="NCBI Taxonomy" id="2201181"/>
    <lineage>
        <taxon>Bacteria</taxon>
        <taxon>Pseudomonadati</taxon>
        <taxon>Bacteroidota</taxon>
        <taxon>Flavobacteriia</taxon>
        <taxon>Flavobacteriales</taxon>
        <taxon>Flavobacteriaceae</taxon>
        <taxon>Flavobacterium</taxon>
    </lineage>
</organism>
<accession>A0A2U8QVG4</accession>
<evidence type="ECO:0000313" key="4">
    <source>
        <dbReference type="EMBL" id="AWM14187.1"/>
    </source>
</evidence>
<feature type="domain" description="HTH cro/C1-type" evidence="2">
    <location>
        <begin position="10"/>
        <end position="61"/>
    </location>
</feature>
<reference evidence="4 5" key="1">
    <citation type="submission" date="2018-05" db="EMBL/GenBank/DDBJ databases">
        <title>Flavobacterium sp. MEBiC07310.</title>
        <authorList>
            <person name="Baek K."/>
        </authorList>
    </citation>
    <scope>NUCLEOTIDE SEQUENCE [LARGE SCALE GENOMIC DNA]</scope>
    <source>
        <strain evidence="4 5">MEBiC07310</strain>
    </source>
</reference>
<evidence type="ECO:0000259" key="2">
    <source>
        <dbReference type="PROSITE" id="PS50943"/>
    </source>
</evidence>